<dbReference type="PROSITE" id="PS51184">
    <property type="entry name" value="JMJC"/>
    <property type="match status" value="1"/>
</dbReference>
<evidence type="ECO:0000256" key="12">
    <source>
        <dbReference type="ARBA" id="ARBA00023242"/>
    </source>
</evidence>
<feature type="compositionally biased region" description="Polar residues" evidence="15">
    <location>
        <begin position="1495"/>
        <end position="1504"/>
    </location>
</feature>
<keyword evidence="7" id="KW-0223">Dioxygenase</keyword>
<feature type="compositionally biased region" description="Polar residues" evidence="15">
    <location>
        <begin position="859"/>
        <end position="874"/>
    </location>
</feature>
<dbReference type="SMART" id="SM00545">
    <property type="entry name" value="JmjN"/>
    <property type="match status" value="1"/>
</dbReference>
<accession>A0A8B7NBJ4</accession>
<feature type="region of interest" description="Disordered" evidence="15">
    <location>
        <begin position="1478"/>
        <end position="1504"/>
    </location>
</feature>
<evidence type="ECO:0000256" key="6">
    <source>
        <dbReference type="ARBA" id="ARBA00022853"/>
    </source>
</evidence>
<evidence type="ECO:0000256" key="1">
    <source>
        <dbReference type="ARBA" id="ARBA00001954"/>
    </source>
</evidence>
<dbReference type="KEGG" id="hazt:108668297"/>
<evidence type="ECO:0000256" key="13">
    <source>
        <dbReference type="ARBA" id="ARBA00049349"/>
    </source>
</evidence>
<proteinExistence type="inferred from homology"/>
<feature type="domain" description="JmjN" evidence="16">
    <location>
        <begin position="9"/>
        <end position="51"/>
    </location>
</feature>
<dbReference type="PANTHER" id="PTHR10694:SF129">
    <property type="entry name" value="LYSINE-SPECIFIC DEMETHYLASE 4B-RELATED"/>
    <property type="match status" value="1"/>
</dbReference>
<keyword evidence="10" id="KW-0805">Transcription regulation</keyword>
<feature type="compositionally biased region" description="Low complexity" evidence="15">
    <location>
        <begin position="1127"/>
        <end position="1141"/>
    </location>
</feature>
<dbReference type="OrthoDB" id="9547406at2759"/>
<dbReference type="FunFam" id="2.60.120.650:FF:000048">
    <property type="entry name" value="Lysine-specific demethylase 4A"/>
    <property type="match status" value="1"/>
</dbReference>
<feature type="compositionally biased region" description="Polar residues" evidence="15">
    <location>
        <begin position="1112"/>
        <end position="1126"/>
    </location>
</feature>
<dbReference type="GO" id="GO:0046872">
    <property type="term" value="F:metal ion binding"/>
    <property type="evidence" value="ECO:0007669"/>
    <property type="project" value="UniProtKB-KW"/>
</dbReference>
<keyword evidence="4" id="KW-0479">Metal-binding</keyword>
<evidence type="ECO:0000256" key="11">
    <source>
        <dbReference type="ARBA" id="ARBA00023163"/>
    </source>
</evidence>
<evidence type="ECO:0000256" key="14">
    <source>
        <dbReference type="ARBA" id="ARBA00053408"/>
    </source>
</evidence>
<feature type="compositionally biased region" description="Basic and acidic residues" evidence="15">
    <location>
        <begin position="845"/>
        <end position="858"/>
    </location>
</feature>
<dbReference type="SMART" id="SM00558">
    <property type="entry name" value="JmjC"/>
    <property type="match status" value="1"/>
</dbReference>
<reference evidence="19" key="1">
    <citation type="submission" date="2025-08" db="UniProtKB">
        <authorList>
            <consortium name="RefSeq"/>
        </authorList>
    </citation>
    <scope>IDENTIFICATION</scope>
    <source>
        <tissue evidence="19">Whole organism</tissue>
    </source>
</reference>
<dbReference type="SUPFAM" id="SSF51197">
    <property type="entry name" value="Clavaminate synthase-like"/>
    <property type="match status" value="1"/>
</dbReference>
<feature type="compositionally biased region" description="Polar residues" evidence="15">
    <location>
        <begin position="835"/>
        <end position="844"/>
    </location>
</feature>
<feature type="region of interest" description="Disordered" evidence="15">
    <location>
        <begin position="427"/>
        <end position="458"/>
    </location>
</feature>
<evidence type="ECO:0000256" key="5">
    <source>
        <dbReference type="ARBA" id="ARBA00022833"/>
    </source>
</evidence>
<feature type="region of interest" description="Disordered" evidence="15">
    <location>
        <begin position="542"/>
        <end position="565"/>
    </location>
</feature>
<dbReference type="GO" id="GO:0000785">
    <property type="term" value="C:chromatin"/>
    <property type="evidence" value="ECO:0007669"/>
    <property type="project" value="TreeGrafter"/>
</dbReference>
<feature type="compositionally biased region" description="Polar residues" evidence="15">
    <location>
        <begin position="1142"/>
        <end position="1159"/>
    </location>
</feature>
<gene>
    <name evidence="19" type="primary">LOC108668297</name>
</gene>
<keyword evidence="18" id="KW-1185">Reference proteome</keyword>
<dbReference type="EC" id="1.14.11.66" evidence="3"/>
<evidence type="ECO:0000256" key="7">
    <source>
        <dbReference type="ARBA" id="ARBA00022964"/>
    </source>
</evidence>
<comment type="catalytic activity">
    <reaction evidence="13">
        <text>N(6),N(6),N(6)-trimethyl-L-lysyl(9)-[histone H3] + 2 2-oxoglutarate + 2 O2 = N(6)-methyl-L-lysyl(9)-[histone H3] + 2 formaldehyde + 2 succinate + 2 CO2</text>
        <dbReference type="Rhea" id="RHEA:60200"/>
        <dbReference type="Rhea" id="RHEA-COMP:15538"/>
        <dbReference type="Rhea" id="RHEA-COMP:15542"/>
        <dbReference type="ChEBI" id="CHEBI:15379"/>
        <dbReference type="ChEBI" id="CHEBI:16526"/>
        <dbReference type="ChEBI" id="CHEBI:16810"/>
        <dbReference type="ChEBI" id="CHEBI:16842"/>
        <dbReference type="ChEBI" id="CHEBI:30031"/>
        <dbReference type="ChEBI" id="CHEBI:61929"/>
        <dbReference type="ChEBI" id="CHEBI:61961"/>
        <dbReference type="EC" id="1.14.11.66"/>
    </reaction>
</comment>
<dbReference type="InterPro" id="IPR003347">
    <property type="entry name" value="JmjC_dom"/>
</dbReference>
<dbReference type="Pfam" id="PF02373">
    <property type="entry name" value="JmjC"/>
    <property type="match status" value="1"/>
</dbReference>
<comment type="function">
    <text evidence="14">Probable histone demethylase that specifically demethylates 'Lys-9' and 'Lys-36' residues of histone H3, thereby playing a central role in histone code. Demethylation of Lys residue generates formaldehyde and succinate.</text>
</comment>
<evidence type="ECO:0000256" key="3">
    <source>
        <dbReference type="ARBA" id="ARBA00012900"/>
    </source>
</evidence>
<dbReference type="PANTHER" id="PTHR10694">
    <property type="entry name" value="LYSINE-SPECIFIC DEMETHYLASE"/>
    <property type="match status" value="1"/>
</dbReference>
<feature type="domain" description="JmjC" evidence="17">
    <location>
        <begin position="139"/>
        <end position="305"/>
    </location>
</feature>
<evidence type="ECO:0000256" key="10">
    <source>
        <dbReference type="ARBA" id="ARBA00023015"/>
    </source>
</evidence>
<dbReference type="InterPro" id="IPR003349">
    <property type="entry name" value="JmjN"/>
</dbReference>
<dbReference type="RefSeq" id="XP_018010973.1">
    <property type="nucleotide sequence ID" value="XM_018155484.2"/>
</dbReference>
<keyword evidence="6" id="KW-0156">Chromatin regulator</keyword>
<comment type="cofactor">
    <cofactor evidence="1">
        <name>Fe(2+)</name>
        <dbReference type="ChEBI" id="CHEBI:29033"/>
    </cofactor>
</comment>
<organism evidence="18 19">
    <name type="scientific">Hyalella azteca</name>
    <name type="common">Amphipod</name>
    <dbReference type="NCBI Taxonomy" id="294128"/>
    <lineage>
        <taxon>Eukaryota</taxon>
        <taxon>Metazoa</taxon>
        <taxon>Ecdysozoa</taxon>
        <taxon>Arthropoda</taxon>
        <taxon>Crustacea</taxon>
        <taxon>Multicrustacea</taxon>
        <taxon>Malacostraca</taxon>
        <taxon>Eumalacostraca</taxon>
        <taxon>Peracarida</taxon>
        <taxon>Amphipoda</taxon>
        <taxon>Senticaudata</taxon>
        <taxon>Talitrida</taxon>
        <taxon>Talitroidea</taxon>
        <taxon>Hyalellidae</taxon>
        <taxon>Hyalella</taxon>
    </lineage>
</organism>
<protein>
    <recommendedName>
        <fullName evidence="3">[histone H3]-trimethyl-L-lysine(9) demethylase</fullName>
        <ecNumber evidence="3">1.14.11.66</ecNumber>
    </recommendedName>
</protein>
<dbReference type="GO" id="GO:0010468">
    <property type="term" value="P:regulation of gene expression"/>
    <property type="evidence" value="ECO:0007669"/>
    <property type="project" value="TreeGrafter"/>
</dbReference>
<dbReference type="Pfam" id="PF02375">
    <property type="entry name" value="JmjN"/>
    <property type="match status" value="1"/>
</dbReference>
<dbReference type="Gene3D" id="2.60.120.650">
    <property type="entry name" value="Cupin"/>
    <property type="match status" value="1"/>
</dbReference>
<evidence type="ECO:0000256" key="8">
    <source>
        <dbReference type="ARBA" id="ARBA00023002"/>
    </source>
</evidence>
<sequence>MSATTQQKIMVFRPTWDEFKDFTKYIEYIESQGAHKIGLAKIIPPPEYVPRKAGYDVKDIDIIIPAPICQVVTGKQGIYQQINIQKKAMTVQEFKKLAESDRYKPPKHDDHEDLERKYWKNVTYVSPIYGADVSGTITDPDLKVWNINCLGTILDYVNEDYGISIEGVNTAYLYFGMWKTTFAWHTEDMDLYSINYLHFGAPKTWYVIPPEHGRRLERLANGYFPSSFKACPAYLRHKMSLISPQILKQYSIPFNKITQEAGEIMITFPYGYHAGFNHGFNCAESTNFAMPRWVEYGKHATQCQCRSDMVKISMDTFVKRFQPDRYDLWIAGKDVAQCPQDPTRSSVAVQPSISDILCNKNNSLDPPELEQLLNSSGSSGCKKLKRHPVHQSKQLAPGDTAEELLLTGDVADEELTQVLDDIYAKAGESYSGRTPEPDPDDMPKVSKRSMSGGGNAAKRKRMAASVRLATLKQSQTTVAVPSPMVMSEAVKHRVINTKNLATIKKSLPASITVRRIKPTVDPNAELLKRLQQSGTTITAAVLSKPSNPPARGAGPASKVGRGGVILPPPRASPIASTNKLVAHAIASNRGGRGGGVIGSHGVVKLSSSVVVQYASPHGGNIARGGRGGAIRGNVIPQYTASPLISSSAKSGLGVRPNGSRGYNHNQRGGNFSMGQNGARGYNHVQRGGRGMTLNGRNVPMVNQLFNGVTYSGNRGRPAFGRPQTMSAPIAVPIEEIEEEDEDLNAIKHLLEPQILLDEGPAKSFNLNVKNGNVSKKQHSPPKGKECNRSPVKQSNGGKTEEIVLDDADESNEVIVRKTGENVEDDGSDDSKTTPDNDSDSTLTKESPRKNISEDRNKDLTTVSDQCNGAKSNISDESDKEIINNNNCDNTNTISPSASGTCQPSGSVTLPAPVQVTSCNQDTACTSTTSASVLNSELLPPNTCVYSEQSNVSGHIQSVMHSPVGAQSPIMAYQSNGAVTEQQAVGHYGSQLHSAQHELSGTVTSPLQAATAVTSPFQASQTNGASPLQLVQTGTGSPMAMMHTNVGSPAQRHHTGVGSPAHLVQNASGSPVQMMQNGTLSPAQMARSDMGSPALAVQSGTHSPSVLANCTMSPGHVTTHSSPLQRVQHSSHSPLQSSMSPQYVSQGPASGQSPGHSAPLYQTSGSVGHLVSTPAQSPVMQAPLTNAASIMAANESLQHMELHAIAQHNQMQSNAMPLALSSHSGVHASPNTQDNASVSVSMSLPSTDQMYQSVVSSCQSSLLPSMPQTSTHARLLVEQQLLYTPSDSMASIASPFEQSYVNSNSLANLQVVSSKHSSPSQVASALYSSPMGNLLQSSGVADTAVAAHAATYAKKSSSSCSSQRKSSYKSSASSHNTDPSLLLASLPLPAHMDTSSLMGHSSASHMEHLSHMLPPPAHRMSSGINMMTPHAAALQQASVYSSMAPLLNSSLNVDPSNMVSHHASLSHLNATSMNLSHLLPHSASTSSPAMAHHHNLSQNSFLNPR</sequence>
<feature type="region of interest" description="Disordered" evidence="15">
    <location>
        <begin position="1014"/>
        <end position="1034"/>
    </location>
</feature>
<keyword evidence="12" id="KW-0539">Nucleus</keyword>
<dbReference type="PROSITE" id="PS51183">
    <property type="entry name" value="JMJN"/>
    <property type="match status" value="1"/>
</dbReference>
<dbReference type="Proteomes" id="UP000694843">
    <property type="component" value="Unplaced"/>
</dbReference>
<dbReference type="GO" id="GO:0005634">
    <property type="term" value="C:nucleus"/>
    <property type="evidence" value="ECO:0007669"/>
    <property type="project" value="TreeGrafter"/>
</dbReference>
<keyword evidence="8" id="KW-0560">Oxidoreductase</keyword>
<dbReference type="GeneID" id="108668297"/>
<comment type="similarity">
    <text evidence="2">Belongs to the JHDM3 histone demethylase family.</text>
</comment>
<evidence type="ECO:0000256" key="2">
    <source>
        <dbReference type="ARBA" id="ARBA00009711"/>
    </source>
</evidence>
<evidence type="ECO:0000256" key="4">
    <source>
        <dbReference type="ARBA" id="ARBA00022723"/>
    </source>
</evidence>
<evidence type="ECO:0000313" key="19">
    <source>
        <dbReference type="RefSeq" id="XP_018010973.1"/>
    </source>
</evidence>
<keyword evidence="9" id="KW-0408">Iron</keyword>
<evidence type="ECO:0000259" key="16">
    <source>
        <dbReference type="PROSITE" id="PS51183"/>
    </source>
</evidence>
<feature type="region of interest" description="Disordered" evidence="15">
    <location>
        <begin position="1355"/>
        <end position="1375"/>
    </location>
</feature>
<keyword evidence="11" id="KW-0804">Transcription</keyword>
<evidence type="ECO:0000256" key="15">
    <source>
        <dbReference type="SAM" id="MobiDB-lite"/>
    </source>
</evidence>
<evidence type="ECO:0000256" key="9">
    <source>
        <dbReference type="ARBA" id="ARBA00023004"/>
    </source>
</evidence>
<keyword evidence="5" id="KW-0862">Zinc</keyword>
<feature type="region of interest" description="Disordered" evidence="15">
    <location>
        <begin position="1112"/>
        <end position="1159"/>
    </location>
</feature>
<feature type="compositionally biased region" description="Acidic residues" evidence="15">
    <location>
        <begin position="802"/>
        <end position="811"/>
    </location>
</feature>
<evidence type="ECO:0000259" key="17">
    <source>
        <dbReference type="PROSITE" id="PS51184"/>
    </source>
</evidence>
<feature type="region of interest" description="Disordered" evidence="15">
    <location>
        <begin position="766"/>
        <end position="880"/>
    </location>
</feature>
<dbReference type="GO" id="GO:0140681">
    <property type="term" value="F:histone H3K36me2/H3K36me3 demethylase activity"/>
    <property type="evidence" value="ECO:0007669"/>
    <property type="project" value="UniProtKB-ARBA"/>
</dbReference>
<name>A0A8B7NBJ4_HYAAZ</name>
<evidence type="ECO:0000313" key="18">
    <source>
        <dbReference type="Proteomes" id="UP000694843"/>
    </source>
</evidence>
<dbReference type="GO" id="GO:0048512">
    <property type="term" value="P:circadian behavior"/>
    <property type="evidence" value="ECO:0007669"/>
    <property type="project" value="UniProtKB-ARBA"/>
</dbReference>
<dbReference type="GO" id="GO:0140684">
    <property type="term" value="F:histone H3K9me2/H3K9me3 demethylase activity"/>
    <property type="evidence" value="ECO:0007669"/>
    <property type="project" value="UniProtKB-EC"/>
</dbReference>